<feature type="domain" description="Glycoside hydrolase family 19 catalytic" evidence="3">
    <location>
        <begin position="8"/>
        <end position="233"/>
    </location>
</feature>
<evidence type="ECO:0000259" key="3">
    <source>
        <dbReference type="Pfam" id="PF00182"/>
    </source>
</evidence>
<dbReference type="Gene3D" id="3.30.20.10">
    <property type="entry name" value="Endochitinase, domain 2"/>
    <property type="match status" value="1"/>
</dbReference>
<keyword evidence="5" id="KW-1185">Reference proteome</keyword>
<dbReference type="InterPro" id="IPR023346">
    <property type="entry name" value="Lysozyme-like_dom_sf"/>
</dbReference>
<evidence type="ECO:0000256" key="2">
    <source>
        <dbReference type="ARBA" id="ARBA00023157"/>
    </source>
</evidence>
<reference evidence="4 5" key="1">
    <citation type="journal article" date="2024" name="BMC Biol.">
        <title>Comparative genomics of Ascetosporea gives new insight into the evolutionary basis for animal parasitism in Rhizaria.</title>
        <authorList>
            <person name="Hiltunen Thoren M."/>
            <person name="Onut-Brannstrom I."/>
            <person name="Alfjorden A."/>
            <person name="Peckova H."/>
            <person name="Swords F."/>
            <person name="Hooper C."/>
            <person name="Holzer A.S."/>
            <person name="Bass D."/>
            <person name="Burki F."/>
        </authorList>
    </citation>
    <scope>NUCLEOTIDE SEQUENCE [LARGE SCALE GENOMIC DNA]</scope>
    <source>
        <strain evidence="4">20-A016</strain>
    </source>
</reference>
<evidence type="ECO:0000313" key="4">
    <source>
        <dbReference type="EMBL" id="MES1918473.1"/>
    </source>
</evidence>
<dbReference type="InterPro" id="IPR016283">
    <property type="entry name" value="Glyco_hydro_19"/>
</dbReference>
<dbReference type="PANTHER" id="PTHR22595:SF79">
    <property type="entry name" value="CHITINASE 12"/>
    <property type="match status" value="1"/>
</dbReference>
<protein>
    <recommendedName>
        <fullName evidence="3">Glycoside hydrolase family 19 catalytic domain-containing protein</fullName>
    </recommendedName>
</protein>
<dbReference type="CDD" id="cd00325">
    <property type="entry name" value="chitinase_GH19"/>
    <property type="match status" value="1"/>
</dbReference>
<evidence type="ECO:0000256" key="1">
    <source>
        <dbReference type="ARBA" id="ARBA00022821"/>
    </source>
</evidence>
<accession>A0ABV2AGF8</accession>
<comment type="caution">
    <text evidence="4">The sequence shown here is derived from an EMBL/GenBank/DDBJ whole genome shotgun (WGS) entry which is preliminary data.</text>
</comment>
<dbReference type="InterPro" id="IPR000726">
    <property type="entry name" value="Glyco_hydro_19_cat"/>
</dbReference>
<dbReference type="Gene3D" id="1.10.530.10">
    <property type="match status" value="1"/>
</dbReference>
<dbReference type="PANTHER" id="PTHR22595">
    <property type="entry name" value="CHITINASE-RELATED"/>
    <property type="match status" value="1"/>
</dbReference>
<evidence type="ECO:0000313" key="5">
    <source>
        <dbReference type="Proteomes" id="UP001439008"/>
    </source>
</evidence>
<dbReference type="Pfam" id="PF00182">
    <property type="entry name" value="Glyco_hydro_19"/>
    <property type="match status" value="1"/>
</dbReference>
<keyword evidence="1" id="KW-0611">Plant defense</keyword>
<proteinExistence type="predicted"/>
<keyword evidence="2" id="KW-1015">Disulfide bond</keyword>
<organism evidence="4 5">
    <name type="scientific">Bonamia ostreae</name>
    <dbReference type="NCBI Taxonomy" id="126728"/>
    <lineage>
        <taxon>Eukaryota</taxon>
        <taxon>Sar</taxon>
        <taxon>Rhizaria</taxon>
        <taxon>Endomyxa</taxon>
        <taxon>Ascetosporea</taxon>
        <taxon>Haplosporida</taxon>
        <taxon>Bonamia</taxon>
    </lineage>
</organism>
<sequence>MWAELFPQQGVDNCNASNLLTHASFVRAVEQQWSRNSRFLKSNDMNKNRLELAAFLAQTSHETTGGWNTAIPPRFFWGYCFYREINPGYNYCDSTAFDECKANDYDCKCSPGKAYYGRGPIMLSWNYNYGLFSQEYFGDNRLLSTPELLESDGALAFEAAIWFWTRPVYSKPSCHDVIHGNVISSDFEGRTIGFGLLTNIINGGLECGKGNNEKENDRIGFYERYLEYFSVTDSRLKTCRDMKPF</sequence>
<dbReference type="SUPFAM" id="SSF53955">
    <property type="entry name" value="Lysozyme-like"/>
    <property type="match status" value="1"/>
</dbReference>
<dbReference type="Proteomes" id="UP001439008">
    <property type="component" value="Unassembled WGS sequence"/>
</dbReference>
<dbReference type="EMBL" id="JBDODL010000068">
    <property type="protein sequence ID" value="MES1918473.1"/>
    <property type="molecule type" value="Genomic_DNA"/>
</dbReference>
<name>A0ABV2AGF8_9EUKA</name>
<gene>
    <name evidence="4" type="ORF">MHBO_000438</name>
</gene>
<dbReference type="PIRSF" id="PIRSF001060">
    <property type="entry name" value="Endochitinase"/>
    <property type="match status" value="1"/>
</dbReference>